<evidence type="ECO:0000313" key="9">
    <source>
        <dbReference type="EMBL" id="UYQ95385.1"/>
    </source>
</evidence>
<feature type="transmembrane region" description="Helical" evidence="6">
    <location>
        <begin position="286"/>
        <end position="305"/>
    </location>
</feature>
<evidence type="ECO:0000256" key="5">
    <source>
        <dbReference type="ARBA" id="ARBA00023136"/>
    </source>
</evidence>
<sequence length="792" mass="88002">MLKNYLKIAWRNLVKNRTYSAINIGGFAVGMAVAILIAFWIWDELSYNKHFKNYDRIGQIMLRGDGDDEVFVNVAMPATLAPELESNYSADFEQVVMNCEGVHTLNAGDNKISAKGAFMSKGAPDMLSLDMISGGRNGLSEPASILLSESLAKALFQDQSPMGKVVKIANRVPVKVSGVYKDLPQNTDFSSAKFIMPWELALAEWDWIRSNKDNWNFFSFGAYVMLKPNSTFAAAEARIKGIPLQHYPEAVDRHPEMFIHPMSRWRLYSNFENGHSVGGHIKFVKLYGVIGFFVLLLACINFMNLSTARSEKRAKEVGIRKAIGSLRVQLVNQFFAESVLVAMLALVLAILLVQLLLPWFNTVANKEMHILWSNPLFWLATLGFALFAGIIAGSYPAAYLSSFQPVKVLKGTFRAGRFATTPRKILVVVQFVISVMLVTGAITVGRQIDYAKDRPVGYNRNGLVSVQMTTPQIYQKYETIRSELLHSGAALAVCQSQGPLTDVWSGTSSVSWPGKNPDTEASIAIVGARDDYGKTVGWRVLEGSDFDPHSIPDSNRVLLNESAVAYMGLKNPVGTVIQWGGEDFEVKGVVKDMIMTSPYEDVRPSIFYILRESGNFVNLRIAPSKSTSQAMEQISAIFKKYNPAAPFEYTFVSEDYKKKFADEERIAQLTNFITALAILISCLGLFGLASFMAEKRTKEIGIRKILGAPVAHLWGLLSREFVVLVGISCILAMPIAWYVLSNWLQQFTYRISMQWWIFAAAAIGALALTLFTVSTQTIKAALSNPVNSLRRD</sequence>
<gene>
    <name evidence="9" type="ORF">MKQ68_09775</name>
</gene>
<feature type="domain" description="MacB-like periplasmic core" evidence="8">
    <location>
        <begin position="432"/>
        <end position="636"/>
    </location>
</feature>
<feature type="transmembrane region" description="Helical" evidence="6">
    <location>
        <begin position="425"/>
        <end position="445"/>
    </location>
</feature>
<dbReference type="Pfam" id="PF02687">
    <property type="entry name" value="FtsX"/>
    <property type="match status" value="2"/>
</dbReference>
<dbReference type="Proteomes" id="UP001162741">
    <property type="component" value="Chromosome"/>
</dbReference>
<comment type="subcellular location">
    <subcellularLocation>
        <location evidence="1">Cell membrane</location>
        <topology evidence="1">Multi-pass membrane protein</topology>
    </subcellularLocation>
</comment>
<dbReference type="PANTHER" id="PTHR30572:SF18">
    <property type="entry name" value="ABC-TYPE MACROLIDE FAMILY EXPORT SYSTEM PERMEASE COMPONENT 2"/>
    <property type="match status" value="1"/>
</dbReference>
<dbReference type="PANTHER" id="PTHR30572">
    <property type="entry name" value="MEMBRANE COMPONENT OF TRANSPORTER-RELATED"/>
    <property type="match status" value="1"/>
</dbReference>
<keyword evidence="3 6" id="KW-0812">Transmembrane</keyword>
<dbReference type="InterPro" id="IPR025857">
    <property type="entry name" value="MacB_PCD"/>
</dbReference>
<feature type="transmembrane region" description="Helical" evidence="6">
    <location>
        <begin position="334"/>
        <end position="357"/>
    </location>
</feature>
<feature type="domain" description="ABC3 transporter permease C-terminal" evidence="7">
    <location>
        <begin position="289"/>
        <end position="405"/>
    </location>
</feature>
<feature type="transmembrane region" description="Helical" evidence="6">
    <location>
        <begin position="753"/>
        <end position="773"/>
    </location>
</feature>
<dbReference type="InterPro" id="IPR003838">
    <property type="entry name" value="ABC3_permease_C"/>
</dbReference>
<name>A0ABY6J6T9_9BACT</name>
<evidence type="ECO:0000313" key="10">
    <source>
        <dbReference type="Proteomes" id="UP001162741"/>
    </source>
</evidence>
<keyword evidence="2" id="KW-1003">Cell membrane</keyword>
<feature type="domain" description="ABC3 transporter permease C-terminal" evidence="7">
    <location>
        <begin position="671"/>
        <end position="781"/>
    </location>
</feature>
<keyword evidence="10" id="KW-1185">Reference proteome</keyword>
<evidence type="ECO:0000256" key="6">
    <source>
        <dbReference type="SAM" id="Phobius"/>
    </source>
</evidence>
<keyword evidence="4 6" id="KW-1133">Transmembrane helix</keyword>
<dbReference type="EMBL" id="CP107006">
    <property type="protein sequence ID" value="UYQ95385.1"/>
    <property type="molecule type" value="Genomic_DNA"/>
</dbReference>
<evidence type="ECO:0000256" key="4">
    <source>
        <dbReference type="ARBA" id="ARBA00022989"/>
    </source>
</evidence>
<keyword evidence="5 6" id="KW-0472">Membrane</keyword>
<feature type="domain" description="MacB-like periplasmic core" evidence="8">
    <location>
        <begin position="20"/>
        <end position="241"/>
    </location>
</feature>
<feature type="transmembrane region" description="Helical" evidence="6">
    <location>
        <begin position="721"/>
        <end position="741"/>
    </location>
</feature>
<organism evidence="9 10">
    <name type="scientific">Chitinophaga horti</name>
    <dbReference type="NCBI Taxonomy" id="2920382"/>
    <lineage>
        <taxon>Bacteria</taxon>
        <taxon>Pseudomonadati</taxon>
        <taxon>Bacteroidota</taxon>
        <taxon>Chitinophagia</taxon>
        <taxon>Chitinophagales</taxon>
        <taxon>Chitinophagaceae</taxon>
        <taxon>Chitinophaga</taxon>
    </lineage>
</organism>
<evidence type="ECO:0000256" key="1">
    <source>
        <dbReference type="ARBA" id="ARBA00004651"/>
    </source>
</evidence>
<dbReference type="Pfam" id="PF12704">
    <property type="entry name" value="MacB_PCD"/>
    <property type="match status" value="2"/>
</dbReference>
<feature type="transmembrane region" description="Helical" evidence="6">
    <location>
        <begin position="21"/>
        <end position="42"/>
    </location>
</feature>
<evidence type="ECO:0000256" key="2">
    <source>
        <dbReference type="ARBA" id="ARBA00022475"/>
    </source>
</evidence>
<evidence type="ECO:0000259" key="7">
    <source>
        <dbReference type="Pfam" id="PF02687"/>
    </source>
</evidence>
<dbReference type="InterPro" id="IPR050250">
    <property type="entry name" value="Macrolide_Exporter_MacB"/>
</dbReference>
<accession>A0ABY6J6T9</accession>
<dbReference type="RefSeq" id="WP_264283129.1">
    <property type="nucleotide sequence ID" value="NZ_CP107006.1"/>
</dbReference>
<evidence type="ECO:0000259" key="8">
    <source>
        <dbReference type="Pfam" id="PF12704"/>
    </source>
</evidence>
<feature type="transmembrane region" description="Helical" evidence="6">
    <location>
        <begin position="377"/>
        <end position="400"/>
    </location>
</feature>
<evidence type="ECO:0000256" key="3">
    <source>
        <dbReference type="ARBA" id="ARBA00022692"/>
    </source>
</evidence>
<feature type="transmembrane region" description="Helical" evidence="6">
    <location>
        <begin position="672"/>
        <end position="693"/>
    </location>
</feature>
<proteinExistence type="predicted"/>
<reference evidence="9" key="1">
    <citation type="submission" date="2022-10" db="EMBL/GenBank/DDBJ databases">
        <title>Chitinophaga sp. nov., isolated from soil.</title>
        <authorList>
            <person name="Jeon C.O."/>
        </authorList>
    </citation>
    <scope>NUCLEOTIDE SEQUENCE</scope>
    <source>
        <strain evidence="9">R8</strain>
    </source>
</reference>
<protein>
    <submittedName>
        <fullName evidence="9">ABC transporter permease</fullName>
    </submittedName>
</protein>